<gene>
    <name evidence="2" type="ORF">HMPREF0063_10045</name>
</gene>
<keyword evidence="3" id="KW-1185">Reference proteome</keyword>
<evidence type="ECO:0000313" key="2">
    <source>
        <dbReference type="EMBL" id="EFQ84704.1"/>
    </source>
</evidence>
<evidence type="ECO:0000256" key="1">
    <source>
        <dbReference type="SAM" id="MobiDB-lite"/>
    </source>
</evidence>
<reference evidence="2" key="1">
    <citation type="submission" date="2010-08" db="EMBL/GenBank/DDBJ databases">
        <authorList>
            <person name="Muzny D."/>
            <person name="Qin X."/>
            <person name="Buhay C."/>
            <person name="Dugan-Rocha S."/>
            <person name="Ding Y."/>
            <person name="Chen G."/>
            <person name="Hawes A."/>
            <person name="Holder M."/>
            <person name="Jhangiani S."/>
            <person name="Johnson A."/>
            <person name="Khan Z."/>
            <person name="Li Z."/>
            <person name="Liu W."/>
            <person name="Liu X."/>
            <person name="Perez L."/>
            <person name="Shen H."/>
            <person name="Wang Q."/>
            <person name="Watt J."/>
            <person name="Xi L."/>
            <person name="Xin Y."/>
            <person name="Zhou J."/>
            <person name="Deng J."/>
            <person name="Jiang H."/>
            <person name="Liu Y."/>
            <person name="Qu J."/>
            <person name="Song X.-Z."/>
            <person name="Zhang L."/>
            <person name="Villasana D."/>
            <person name="Johnson A."/>
            <person name="Liu J."/>
            <person name="Liyanage D."/>
            <person name="Lorensuhewa L."/>
            <person name="Robinson T."/>
            <person name="Song A."/>
            <person name="Song B.-B."/>
            <person name="Dinh H."/>
            <person name="Thornton R."/>
            <person name="Coyle M."/>
            <person name="Francisco L."/>
            <person name="Jackson L."/>
            <person name="Javaid M."/>
            <person name="Korchina V."/>
            <person name="Kovar C."/>
            <person name="Mata R."/>
            <person name="Mathew T."/>
            <person name="Ngo R."/>
            <person name="Nguyen L."/>
            <person name="Nguyen N."/>
            <person name="Okwuonu G."/>
            <person name="Ongeri F."/>
            <person name="Pham C."/>
            <person name="Simmons D."/>
            <person name="Wilczek-Boney K."/>
            <person name="Hale W."/>
            <person name="Jakkamsetti A."/>
            <person name="Pham P."/>
            <person name="Ruth R."/>
            <person name="San Lucas F."/>
            <person name="Warren J."/>
            <person name="Zhang J."/>
            <person name="Zhao Z."/>
            <person name="Zhou C."/>
            <person name="Zhu D."/>
            <person name="Lee S."/>
            <person name="Bess C."/>
            <person name="Blankenburg K."/>
            <person name="Forbes L."/>
            <person name="Fu Q."/>
            <person name="Gubbala S."/>
            <person name="Hirani K."/>
            <person name="Jayaseelan J.C."/>
            <person name="Lara F."/>
            <person name="Munidasa M."/>
            <person name="Palculict T."/>
            <person name="Patil S."/>
            <person name="Pu L.-L."/>
            <person name="Saada N."/>
            <person name="Tang L."/>
            <person name="Weissenberger G."/>
            <person name="Zhu Y."/>
            <person name="Hemphill L."/>
            <person name="Shang Y."/>
            <person name="Youmans B."/>
            <person name="Ayvaz T."/>
            <person name="Ross M."/>
            <person name="Santibanez J."/>
            <person name="Aqrawi P."/>
            <person name="Gross S."/>
            <person name="Joshi V."/>
            <person name="Fowler G."/>
            <person name="Nazareth L."/>
            <person name="Reid J."/>
            <person name="Worley K."/>
            <person name="Petrosino J."/>
            <person name="Highlander S."/>
            <person name="Gibbs R."/>
        </authorList>
    </citation>
    <scope>NUCLEOTIDE SEQUENCE [LARGE SCALE GENOMIC DNA]</scope>
    <source>
        <strain evidence="2">DSM 15272</strain>
    </source>
</reference>
<dbReference type="EMBL" id="ACLF03000001">
    <property type="protein sequence ID" value="EFQ84704.1"/>
    <property type="molecule type" value="Genomic_DNA"/>
</dbReference>
<feature type="compositionally biased region" description="Basic and acidic residues" evidence="1">
    <location>
        <begin position="92"/>
        <end position="105"/>
    </location>
</feature>
<comment type="caution">
    <text evidence="2">The sequence shown here is derived from an EMBL/GenBank/DDBJ whole genome shotgun (WGS) entry which is preliminary data.</text>
</comment>
<dbReference type="Proteomes" id="UP000003111">
    <property type="component" value="Unassembled WGS sequence"/>
</dbReference>
<evidence type="ECO:0000313" key="3">
    <source>
        <dbReference type="Proteomes" id="UP000003111"/>
    </source>
</evidence>
<name>E2S7N8_9ACTN</name>
<accession>E2S7N8</accession>
<proteinExistence type="predicted"/>
<organism evidence="2 3">
    <name type="scientific">Aeromicrobium marinum DSM 15272</name>
    <dbReference type="NCBI Taxonomy" id="585531"/>
    <lineage>
        <taxon>Bacteria</taxon>
        <taxon>Bacillati</taxon>
        <taxon>Actinomycetota</taxon>
        <taxon>Actinomycetes</taxon>
        <taxon>Propionibacteriales</taxon>
        <taxon>Nocardioidaceae</taxon>
        <taxon>Aeromicrobium</taxon>
    </lineage>
</organism>
<dbReference type="HOGENOM" id="CLU_1192746_0_0_11"/>
<sequence length="232" mass="24096">MRGGWAGIAIAVLVIVATAGWWNAYTGQRQEAQQNAAAAVTNADAAQRGTELAEQVIRACAVEDEFGETVREAGLCNDAEDTRDAIEDEVTEPPREGRPGRDGVDGRSATQAQVTVSVARLLPAVLAPALQDLLPAEVAAFCANDACRGQRGLDGTTPSNERLLALIRPLIPEPIPGAPGATGDPGPAGRGIASLQCQDDGRWLVTYTDGAAQDAGPCRVALLEPPAETPEP</sequence>
<dbReference type="STRING" id="585531.HMPREF0063_10045"/>
<dbReference type="AlphaFoldDB" id="E2S7N8"/>
<feature type="region of interest" description="Disordered" evidence="1">
    <location>
        <begin position="77"/>
        <end position="109"/>
    </location>
</feature>
<protein>
    <submittedName>
        <fullName evidence="2">Uncharacterized protein</fullName>
    </submittedName>
</protein>